<keyword evidence="5" id="KW-0256">Endoplasmic reticulum</keyword>
<dbReference type="InterPro" id="IPR016439">
    <property type="entry name" value="Lag1/Lac1-like"/>
</dbReference>
<dbReference type="InterPro" id="IPR006634">
    <property type="entry name" value="TLC-dom"/>
</dbReference>
<dbReference type="GO" id="GO:0005789">
    <property type="term" value="C:endoplasmic reticulum membrane"/>
    <property type="evidence" value="ECO:0007669"/>
    <property type="project" value="UniProtKB-SubCell"/>
</dbReference>
<evidence type="ECO:0000259" key="11">
    <source>
        <dbReference type="PROSITE" id="PS50922"/>
    </source>
</evidence>
<dbReference type="EC" id="2.3.1.24" evidence="12"/>
<dbReference type="SMART" id="SM00724">
    <property type="entry name" value="TLC"/>
    <property type="match status" value="1"/>
</dbReference>
<comment type="subcellular location">
    <subcellularLocation>
        <location evidence="1">Endoplasmic reticulum membrane</location>
        <topology evidence="1">Multi-pass membrane protein</topology>
    </subcellularLocation>
</comment>
<dbReference type="PANTHER" id="PTHR12560">
    <property type="entry name" value="LONGEVITY ASSURANCE FACTOR 1 LAG1"/>
    <property type="match status" value="1"/>
</dbReference>
<keyword evidence="6 10" id="KW-1133">Transmembrane helix</keyword>
<evidence type="ECO:0000256" key="5">
    <source>
        <dbReference type="ARBA" id="ARBA00022824"/>
    </source>
</evidence>
<keyword evidence="7 9" id="KW-0472">Membrane</keyword>
<sequence>MSEKTSAKPMPKLKKSSFARDVYTGRWLVSPVSAAKVAILVILMHIVWEYVVPVSWNPVRPFLYLSYKLPASEVVLKEASYKLYGPTPSHSENDVIARSIRHFFQGVHKTLFPNESRFLRYGKGWLDLCFVAYFVVVFSFLRQILTLHVFKPLARRWGIQSDQKQIRFAEQGYALFYWGLASILGLYVMSFQDSWWFSTYSTLMKQIWIISGTVRVIHSPIEYPHWVMRPETKIYYLLQASYWMQQAFVMLLGLERPRKDYYELIAHHLVTLWLIGWSYFINLTMIGTTVFVCMDIPDTWLAISKMLNYLELNTVTAIVYPTFMVIWTYFRIYLSARTLYSVYNDYHKIPAYARTFYPSQGHWLVWWMQCHVRIYQLILKVFAPLLLLLLLNIFWYYLMWRIFIRTLRGVYADEREEDEQDEQPSIQNSKEE</sequence>
<dbReference type="GO" id="GO:0046513">
    <property type="term" value="P:ceramide biosynthetic process"/>
    <property type="evidence" value="ECO:0007669"/>
    <property type="project" value="InterPro"/>
</dbReference>
<feature type="transmembrane region" description="Helical" evidence="10">
    <location>
        <begin position="274"/>
        <end position="294"/>
    </location>
</feature>
<dbReference type="AlphaFoldDB" id="A0AAJ5YVH6"/>
<feature type="transmembrane region" description="Helical" evidence="10">
    <location>
        <begin position="27"/>
        <end position="48"/>
    </location>
</feature>
<dbReference type="PROSITE" id="PS50922">
    <property type="entry name" value="TLC"/>
    <property type="match status" value="1"/>
</dbReference>
<keyword evidence="12" id="KW-0012">Acyltransferase</keyword>
<feature type="domain" description="TLC" evidence="11">
    <location>
        <begin position="190"/>
        <end position="408"/>
    </location>
</feature>
<dbReference type="Proteomes" id="UP001219567">
    <property type="component" value="Chromosome 2"/>
</dbReference>
<feature type="transmembrane region" description="Helical" evidence="10">
    <location>
        <begin position="171"/>
        <end position="189"/>
    </location>
</feature>
<keyword evidence="3 12" id="KW-0808">Transferase</keyword>
<comment type="similarity">
    <text evidence="2">Belongs to the sphingosine N-acyltransferase family.</text>
</comment>
<feature type="transmembrane region" description="Helical" evidence="10">
    <location>
        <begin position="306"/>
        <end position="330"/>
    </location>
</feature>
<evidence type="ECO:0000256" key="4">
    <source>
        <dbReference type="ARBA" id="ARBA00022692"/>
    </source>
</evidence>
<evidence type="ECO:0000313" key="13">
    <source>
        <dbReference type="Proteomes" id="UP001219567"/>
    </source>
</evidence>
<gene>
    <name evidence="12" type="primary">LAG1</name>
    <name evidence="12" type="ORF">MYAM1_002215</name>
</gene>
<organism evidence="12 13">
    <name type="scientific">Malassezia yamatoensis</name>
    <dbReference type="NCBI Taxonomy" id="253288"/>
    <lineage>
        <taxon>Eukaryota</taxon>
        <taxon>Fungi</taxon>
        <taxon>Dikarya</taxon>
        <taxon>Basidiomycota</taxon>
        <taxon>Ustilaginomycotina</taxon>
        <taxon>Malasseziomycetes</taxon>
        <taxon>Malasseziales</taxon>
        <taxon>Malasseziaceae</taxon>
        <taxon>Malassezia</taxon>
    </lineage>
</organism>
<evidence type="ECO:0000256" key="9">
    <source>
        <dbReference type="PROSITE-ProRule" id="PRU00205"/>
    </source>
</evidence>
<keyword evidence="13" id="KW-1185">Reference proteome</keyword>
<keyword evidence="8" id="KW-0325">Glycoprotein</keyword>
<dbReference type="PANTHER" id="PTHR12560:SF11">
    <property type="entry name" value="CERAMIDE SYNTHASE LAC1-RELATED"/>
    <property type="match status" value="1"/>
</dbReference>
<evidence type="ECO:0000256" key="1">
    <source>
        <dbReference type="ARBA" id="ARBA00004477"/>
    </source>
</evidence>
<keyword evidence="4 9" id="KW-0812">Transmembrane</keyword>
<feature type="transmembrane region" description="Helical" evidence="10">
    <location>
        <begin position="234"/>
        <end position="254"/>
    </location>
</feature>
<accession>A0AAJ5YVH6</accession>
<reference evidence="12 13" key="1">
    <citation type="submission" date="2023-03" db="EMBL/GenBank/DDBJ databases">
        <title>Mating type loci evolution in Malassezia.</title>
        <authorList>
            <person name="Coelho M.A."/>
        </authorList>
    </citation>
    <scope>NUCLEOTIDE SEQUENCE [LARGE SCALE GENOMIC DNA]</scope>
    <source>
        <strain evidence="12 13">CBS 9725</strain>
    </source>
</reference>
<dbReference type="GO" id="GO:0050291">
    <property type="term" value="F:sphingosine N-acyltransferase activity"/>
    <property type="evidence" value="ECO:0007669"/>
    <property type="project" value="UniProtKB-EC"/>
</dbReference>
<feature type="transmembrane region" description="Helical" evidence="10">
    <location>
        <begin position="130"/>
        <end position="150"/>
    </location>
</feature>
<dbReference type="EMBL" id="CP119944">
    <property type="protein sequence ID" value="WFC99471.1"/>
    <property type="molecule type" value="Genomic_DNA"/>
</dbReference>
<evidence type="ECO:0000256" key="3">
    <source>
        <dbReference type="ARBA" id="ARBA00022679"/>
    </source>
</evidence>
<evidence type="ECO:0000256" key="10">
    <source>
        <dbReference type="SAM" id="Phobius"/>
    </source>
</evidence>
<name>A0AAJ5YVH6_9BASI</name>
<evidence type="ECO:0000256" key="8">
    <source>
        <dbReference type="ARBA" id="ARBA00023180"/>
    </source>
</evidence>
<evidence type="ECO:0000256" key="7">
    <source>
        <dbReference type="ARBA" id="ARBA00023136"/>
    </source>
</evidence>
<proteinExistence type="inferred from homology"/>
<feature type="transmembrane region" description="Helical" evidence="10">
    <location>
        <begin position="374"/>
        <end position="398"/>
    </location>
</feature>
<protein>
    <submittedName>
        <fullName evidence="12">Sphingosine N-acyltransferase</fullName>
        <ecNumber evidence="12">2.3.1.24</ecNumber>
    </submittedName>
</protein>
<evidence type="ECO:0000313" key="12">
    <source>
        <dbReference type="EMBL" id="WFC99471.1"/>
    </source>
</evidence>
<evidence type="ECO:0000256" key="6">
    <source>
        <dbReference type="ARBA" id="ARBA00022989"/>
    </source>
</evidence>
<evidence type="ECO:0000256" key="2">
    <source>
        <dbReference type="ARBA" id="ARBA00009808"/>
    </source>
</evidence>
<dbReference type="Pfam" id="PF03798">
    <property type="entry name" value="TRAM_LAG1_CLN8"/>
    <property type="match status" value="1"/>
</dbReference>